<name>M7NIQ1_9BACL</name>
<evidence type="ECO:0000313" key="4">
    <source>
        <dbReference type="Proteomes" id="UP000011919"/>
    </source>
</evidence>
<dbReference type="STRING" id="1235279.C772_01162"/>
<dbReference type="Pfam" id="PF04607">
    <property type="entry name" value="RelA_SpoT"/>
    <property type="match status" value="1"/>
</dbReference>
<dbReference type="UniPathway" id="UPA00908">
    <property type="reaction ID" value="UER00884"/>
</dbReference>
<dbReference type="GO" id="GO:0015970">
    <property type="term" value="P:guanosine tetraphosphate biosynthetic process"/>
    <property type="evidence" value="ECO:0007669"/>
    <property type="project" value="UniProtKB-UniPathway"/>
</dbReference>
<dbReference type="AlphaFoldDB" id="M7NIQ1"/>
<comment type="pathway">
    <text evidence="1">Purine metabolism; ppGpp biosynthesis; ppGpp from GTP: step 1/2.</text>
</comment>
<comment type="caution">
    <text evidence="3">The sequence shown here is derived from an EMBL/GenBank/DDBJ whole genome shotgun (WGS) entry which is preliminary data.</text>
</comment>
<sequence length="240" mass="28286">MFNVLPFHILWEAIVTSYKTNQTTINFAKKHKVIEDDLVSSIIQAKDDVIFEFLDLFTSLEEEFNSIYTDTDFLFRFKQDDSLTTKLKAQSETRQLYKICNDVIGFRFIIKTKSDDLLSIAEEFIKNCPNDLSCRIHDQSGGKAQNDGYKGFHVYVRNHQNNAFPIEIQFWTRTDALLNDYLHGNVYKAEERDKLIAYAVELRDWLKKLPVPPEDSEIKSYEDYLYEKAYSMTFGYEREE</sequence>
<dbReference type="eggNOG" id="ENOG502ZCJA">
    <property type="taxonomic scope" value="Bacteria"/>
</dbReference>
<accession>M7NIQ1</accession>
<reference evidence="3 4" key="1">
    <citation type="journal article" date="2013" name="Genome Announc.">
        <title>Draft Genome Sequence of Bhargavaea cecembensis Strain DSE10T, Isolated from a Deep-Sea Sediment Sample Collected at a Depth of 5,904 m from the Chagos-Laccadive Ridge System in the Indian Ocean.</title>
        <authorList>
            <person name="Shivaji S."/>
            <person name="Ara S."/>
            <person name="Begum Z."/>
            <person name="Ruth M."/>
            <person name="Singh A."/>
            <person name="Kumar Pinnaka A."/>
        </authorList>
    </citation>
    <scope>NUCLEOTIDE SEQUENCE [LARGE SCALE GENOMIC DNA]</scope>
    <source>
        <strain evidence="3 4">DSE10</strain>
    </source>
</reference>
<feature type="domain" description="RelA/SpoT" evidence="2">
    <location>
        <begin position="76"/>
        <end position="189"/>
    </location>
</feature>
<gene>
    <name evidence="3" type="ORF">C772_01162</name>
</gene>
<evidence type="ECO:0000256" key="1">
    <source>
        <dbReference type="ARBA" id="ARBA00004976"/>
    </source>
</evidence>
<protein>
    <recommendedName>
        <fullName evidence="2">RelA/SpoT domain-containing protein</fullName>
    </recommendedName>
</protein>
<dbReference type="EMBL" id="AOFT01000004">
    <property type="protein sequence ID" value="EMR07026.1"/>
    <property type="molecule type" value="Genomic_DNA"/>
</dbReference>
<dbReference type="SUPFAM" id="SSF81301">
    <property type="entry name" value="Nucleotidyltransferase"/>
    <property type="match status" value="1"/>
</dbReference>
<evidence type="ECO:0000259" key="2">
    <source>
        <dbReference type="Pfam" id="PF04607"/>
    </source>
</evidence>
<keyword evidence="4" id="KW-1185">Reference proteome</keyword>
<dbReference type="Gene3D" id="3.30.460.10">
    <property type="entry name" value="Beta Polymerase, domain 2"/>
    <property type="match status" value="1"/>
</dbReference>
<organism evidence="3 4">
    <name type="scientific">Bhargavaea cecembensis DSE10</name>
    <dbReference type="NCBI Taxonomy" id="1235279"/>
    <lineage>
        <taxon>Bacteria</taxon>
        <taxon>Bacillati</taxon>
        <taxon>Bacillota</taxon>
        <taxon>Bacilli</taxon>
        <taxon>Bacillales</taxon>
        <taxon>Caryophanaceae</taxon>
        <taxon>Bhargavaea</taxon>
    </lineage>
</organism>
<dbReference type="InterPro" id="IPR043519">
    <property type="entry name" value="NT_sf"/>
</dbReference>
<dbReference type="InterPro" id="IPR007685">
    <property type="entry name" value="RelA_SpoT"/>
</dbReference>
<evidence type="ECO:0000313" key="3">
    <source>
        <dbReference type="EMBL" id="EMR07026.1"/>
    </source>
</evidence>
<dbReference type="Proteomes" id="UP000011919">
    <property type="component" value="Unassembled WGS sequence"/>
</dbReference>
<proteinExistence type="predicted"/>